<dbReference type="EMBL" id="FOKY01000019">
    <property type="protein sequence ID" value="SFB90994.1"/>
    <property type="molecule type" value="Genomic_DNA"/>
</dbReference>
<name>A0A1I1EV59_BREAD</name>
<keyword evidence="2" id="KW-1185">Reference proteome</keyword>
<accession>A0A1I1EV59</accession>
<gene>
    <name evidence="1" type="ORF">SAMN02745150_01282</name>
</gene>
<organism evidence="1 2">
    <name type="scientific">Brevinema andersonii</name>
    <dbReference type="NCBI Taxonomy" id="34097"/>
    <lineage>
        <taxon>Bacteria</taxon>
        <taxon>Pseudomonadati</taxon>
        <taxon>Spirochaetota</taxon>
        <taxon>Spirochaetia</taxon>
        <taxon>Brevinematales</taxon>
        <taxon>Brevinemataceae</taxon>
        <taxon>Brevinema</taxon>
    </lineage>
</organism>
<dbReference type="STRING" id="34097.SAMN02745150_01282"/>
<protein>
    <submittedName>
        <fullName evidence="1">Uncharacterized protein</fullName>
    </submittedName>
</protein>
<proteinExistence type="predicted"/>
<dbReference type="AlphaFoldDB" id="A0A1I1EV59"/>
<dbReference type="Proteomes" id="UP000240042">
    <property type="component" value="Unassembled WGS sequence"/>
</dbReference>
<evidence type="ECO:0000313" key="2">
    <source>
        <dbReference type="Proteomes" id="UP000240042"/>
    </source>
</evidence>
<sequence length="248" mass="28579">MTTLVIGGLPQTLEIINYIQSFHKVVSCYSPYFTQWPAADFTFGLRYDRIDQIPWKFFDFYIDCSGSVHSINICLEQATLNKKPCFAFDALSQQMYFQQASDSIKLDYFKRIPLFKQNFEFSNSLFSYLNPDTIPHSFAINQQHITKIPEKRTQNFYSSGIQCDLVATACSEDTSAVAPSEERNLDLLELGNSINQSGYAKLVRVSKFFSEFCVGNKKMMIYRQGRLTLNPCLDAEEIYFHYLFFVGA</sequence>
<evidence type="ECO:0000313" key="1">
    <source>
        <dbReference type="EMBL" id="SFB90994.1"/>
    </source>
</evidence>
<reference evidence="2" key="1">
    <citation type="submission" date="2016-10" db="EMBL/GenBank/DDBJ databases">
        <authorList>
            <person name="Varghese N."/>
            <person name="Submissions S."/>
        </authorList>
    </citation>
    <scope>NUCLEOTIDE SEQUENCE [LARGE SCALE GENOMIC DNA]</scope>
    <source>
        <strain evidence="2">ATCC 43811</strain>
    </source>
</reference>
<dbReference type="RefSeq" id="WP_092319813.1">
    <property type="nucleotide sequence ID" value="NZ_FOKY01000019.1"/>
</dbReference>